<evidence type="ECO:0000256" key="2">
    <source>
        <dbReference type="ARBA" id="ARBA00022490"/>
    </source>
</evidence>
<evidence type="ECO:0000313" key="9">
    <source>
        <dbReference type="EMBL" id="MCZ4093919.1"/>
    </source>
</evidence>
<dbReference type="PROSITE" id="PS00552">
    <property type="entry name" value="HTH_MERR_1"/>
    <property type="match status" value="1"/>
</dbReference>
<dbReference type="SUPFAM" id="SSF46955">
    <property type="entry name" value="Putative DNA-binding domain"/>
    <property type="match status" value="1"/>
</dbReference>
<keyword evidence="2" id="KW-0963">Cytoplasm</keyword>
<evidence type="ECO:0000313" key="10">
    <source>
        <dbReference type="Proteomes" id="UP001079430"/>
    </source>
</evidence>
<comment type="caution">
    <text evidence="9">The sequence shown here is derived from an EMBL/GenBank/DDBJ whole genome shotgun (WGS) entry which is preliminary data.</text>
</comment>
<comment type="subcellular location">
    <subcellularLocation>
        <location evidence="1">Cytoplasm</location>
    </subcellularLocation>
</comment>
<evidence type="ECO:0000259" key="8">
    <source>
        <dbReference type="PROSITE" id="PS50937"/>
    </source>
</evidence>
<protein>
    <submittedName>
        <fullName evidence="9">Cu(I)-responsive transcriptional regulator</fullName>
    </submittedName>
</protein>
<evidence type="ECO:0000256" key="7">
    <source>
        <dbReference type="SAM" id="MobiDB-lite"/>
    </source>
</evidence>
<evidence type="ECO:0000256" key="4">
    <source>
        <dbReference type="ARBA" id="ARBA00023125"/>
    </source>
</evidence>
<dbReference type="PROSITE" id="PS50937">
    <property type="entry name" value="HTH_MERR_2"/>
    <property type="match status" value="1"/>
</dbReference>
<dbReference type="Proteomes" id="UP001079430">
    <property type="component" value="Unassembled WGS sequence"/>
</dbReference>
<evidence type="ECO:0000256" key="6">
    <source>
        <dbReference type="SAM" id="Coils"/>
    </source>
</evidence>
<keyword evidence="6" id="KW-0175">Coiled coil</keyword>
<dbReference type="PANTHER" id="PTHR30204:SF94">
    <property type="entry name" value="HEAVY METAL-DEPENDENT TRANSCRIPTIONAL REGULATOR HI_0293-RELATED"/>
    <property type="match status" value="1"/>
</dbReference>
<organism evidence="9 10">
    <name type="scientific">Sinorhizobium psoraleae</name>
    <dbReference type="NCBI Taxonomy" id="520838"/>
    <lineage>
        <taxon>Bacteria</taxon>
        <taxon>Pseudomonadati</taxon>
        <taxon>Pseudomonadota</taxon>
        <taxon>Alphaproteobacteria</taxon>
        <taxon>Hyphomicrobiales</taxon>
        <taxon>Rhizobiaceae</taxon>
        <taxon>Sinorhizobium/Ensifer group</taxon>
        <taxon>Sinorhizobium</taxon>
    </lineage>
</organism>
<proteinExistence type="predicted"/>
<keyword evidence="5" id="KW-0804">Transcription</keyword>
<dbReference type="PANTHER" id="PTHR30204">
    <property type="entry name" value="REDOX-CYCLING DRUG-SENSING TRANSCRIPTIONAL ACTIVATOR SOXR"/>
    <property type="match status" value="1"/>
</dbReference>
<dbReference type="Pfam" id="PF13411">
    <property type="entry name" value="MerR_1"/>
    <property type="match status" value="1"/>
</dbReference>
<dbReference type="InterPro" id="IPR047057">
    <property type="entry name" value="MerR_fam"/>
</dbReference>
<dbReference type="PRINTS" id="PR00040">
    <property type="entry name" value="HTHMERR"/>
</dbReference>
<dbReference type="RefSeq" id="WP_173512287.1">
    <property type="nucleotide sequence ID" value="NZ_JABEKV010000003.1"/>
</dbReference>
<evidence type="ECO:0000256" key="3">
    <source>
        <dbReference type="ARBA" id="ARBA00023015"/>
    </source>
</evidence>
<keyword evidence="4" id="KW-0238">DNA-binding</keyword>
<name>A0ABT4KPL5_9HYPH</name>
<dbReference type="SMART" id="SM00422">
    <property type="entry name" value="HTH_MERR"/>
    <property type="match status" value="1"/>
</dbReference>
<reference evidence="9" key="1">
    <citation type="submission" date="2022-10" db="EMBL/GenBank/DDBJ databases">
        <title>Whole genome sequencing of three plant growth promoting bacteria isolated from Vachellia tortilis subsp. raddiana in Morocco.</title>
        <authorList>
            <person name="Hnini M."/>
            <person name="Zouagui R."/>
            <person name="Zouagui H."/>
            <person name="Chemao Elfihri M.-W."/>
            <person name="Ibrahimi A."/>
            <person name="Sbabou L."/>
            <person name="Aurag J."/>
        </authorList>
    </citation>
    <scope>NUCLEOTIDE SEQUENCE</scope>
    <source>
        <strain evidence="9">LMR678</strain>
    </source>
</reference>
<dbReference type="NCBIfam" id="TIGR02044">
    <property type="entry name" value="CueR"/>
    <property type="match status" value="1"/>
</dbReference>
<keyword evidence="3" id="KW-0805">Transcription regulation</keyword>
<evidence type="ECO:0000256" key="1">
    <source>
        <dbReference type="ARBA" id="ARBA00004496"/>
    </source>
</evidence>
<gene>
    <name evidence="9" type="primary">cueR</name>
    <name evidence="9" type="ORF">O3W52_29805</name>
</gene>
<dbReference type="InterPro" id="IPR011789">
    <property type="entry name" value="CueR"/>
</dbReference>
<feature type="domain" description="HTH merR-type" evidence="8">
    <location>
        <begin position="1"/>
        <end position="69"/>
    </location>
</feature>
<sequence length="155" mass="17440">MNIGDVARASGVSTKMIRYYETIGLIPPAHRSEAGYRNYGANDVHTLRFIRRARDLGFTVEQMTDLLALWRDRSRASSEVKKIALDQVEILERKAEELKAMSRTLKHLAAHCHGDERPDCPILDDLAEAEANSGKAQEPARFGRNGIDPLRIKAR</sequence>
<dbReference type="InterPro" id="IPR009061">
    <property type="entry name" value="DNA-bd_dom_put_sf"/>
</dbReference>
<accession>A0ABT4KPL5</accession>
<feature type="region of interest" description="Disordered" evidence="7">
    <location>
        <begin position="130"/>
        <end position="155"/>
    </location>
</feature>
<evidence type="ECO:0000256" key="5">
    <source>
        <dbReference type="ARBA" id="ARBA00023163"/>
    </source>
</evidence>
<keyword evidence="10" id="KW-1185">Reference proteome</keyword>
<feature type="coiled-coil region" evidence="6">
    <location>
        <begin position="81"/>
        <end position="108"/>
    </location>
</feature>
<dbReference type="EMBL" id="JAPVOI010000006">
    <property type="protein sequence ID" value="MCZ4093919.1"/>
    <property type="molecule type" value="Genomic_DNA"/>
</dbReference>
<dbReference type="Gene3D" id="1.10.1660.10">
    <property type="match status" value="1"/>
</dbReference>
<dbReference type="CDD" id="cd01108">
    <property type="entry name" value="HTH_CueR"/>
    <property type="match status" value="1"/>
</dbReference>
<dbReference type="InterPro" id="IPR000551">
    <property type="entry name" value="MerR-type_HTH_dom"/>
</dbReference>